<dbReference type="EMBL" id="JAVXUP010001545">
    <property type="protein sequence ID" value="KAK3010418.1"/>
    <property type="molecule type" value="Genomic_DNA"/>
</dbReference>
<evidence type="ECO:0000259" key="1">
    <source>
        <dbReference type="Pfam" id="PF07727"/>
    </source>
</evidence>
<feature type="domain" description="Reverse transcriptase Ty1/copia-type" evidence="1">
    <location>
        <begin position="2"/>
        <end position="68"/>
    </location>
</feature>
<comment type="caution">
    <text evidence="2">The sequence shown here is derived from an EMBL/GenBank/DDBJ whole genome shotgun (WGS) entry which is preliminary data.</text>
</comment>
<feature type="non-terminal residue" evidence="2">
    <location>
        <position position="1"/>
    </location>
</feature>
<reference evidence="2" key="1">
    <citation type="submission" date="2022-12" db="EMBL/GenBank/DDBJ databases">
        <title>Draft genome assemblies for two species of Escallonia (Escalloniales).</title>
        <authorList>
            <person name="Chanderbali A."/>
            <person name="Dervinis C."/>
            <person name="Anghel I."/>
            <person name="Soltis D."/>
            <person name="Soltis P."/>
            <person name="Zapata F."/>
        </authorList>
    </citation>
    <scope>NUCLEOTIDE SEQUENCE</scope>
    <source>
        <strain evidence="2">UCBG64.0493</strain>
        <tissue evidence="2">Leaf</tissue>
    </source>
</reference>
<evidence type="ECO:0000313" key="2">
    <source>
        <dbReference type="EMBL" id="KAK3010418.1"/>
    </source>
</evidence>
<keyword evidence="3" id="KW-1185">Reference proteome</keyword>
<dbReference type="Proteomes" id="UP001188597">
    <property type="component" value="Unassembled WGS sequence"/>
</dbReference>
<gene>
    <name evidence="2" type="ORF">RJ639_012311</name>
</gene>
<organism evidence="2 3">
    <name type="scientific">Escallonia herrerae</name>
    <dbReference type="NCBI Taxonomy" id="1293975"/>
    <lineage>
        <taxon>Eukaryota</taxon>
        <taxon>Viridiplantae</taxon>
        <taxon>Streptophyta</taxon>
        <taxon>Embryophyta</taxon>
        <taxon>Tracheophyta</taxon>
        <taxon>Spermatophyta</taxon>
        <taxon>Magnoliopsida</taxon>
        <taxon>eudicotyledons</taxon>
        <taxon>Gunneridae</taxon>
        <taxon>Pentapetalae</taxon>
        <taxon>asterids</taxon>
        <taxon>campanulids</taxon>
        <taxon>Escalloniales</taxon>
        <taxon>Escalloniaceae</taxon>
        <taxon>Escallonia</taxon>
    </lineage>
</organism>
<dbReference type="InterPro" id="IPR013103">
    <property type="entry name" value="RVT_2"/>
</dbReference>
<accession>A0AA88VLX0</accession>
<protein>
    <recommendedName>
        <fullName evidence="1">Reverse transcriptase Ty1/copia-type domain-containing protein</fullName>
    </recommendedName>
</protein>
<evidence type="ECO:0000313" key="3">
    <source>
        <dbReference type="Proteomes" id="UP001188597"/>
    </source>
</evidence>
<dbReference type="Pfam" id="PF07727">
    <property type="entry name" value="RVT_2"/>
    <property type="match status" value="1"/>
</dbReference>
<name>A0AA88VLX0_9ASTE</name>
<proteinExistence type="predicted"/>
<dbReference type="AlphaFoldDB" id="A0AA88VLX0"/>
<sequence length="144" mass="16174">DDRGELDSLKLYLAAEFKLNDLEALRYFLGMDVARSKTGITVFQRKYVLDLLRDTGMLGCRPVETPMESNAKLDIEGEKDVDREQYHRGDDEDKVLTVSACGDAGGDWSRDAVVRKAVTARFFANACRLEVGTAIFPDKYSRIS</sequence>